<reference evidence="2 3" key="1">
    <citation type="submission" date="2017-04" db="EMBL/GenBank/DDBJ databases">
        <title>Comparative genome analysis of Subtercola boreus.</title>
        <authorList>
            <person name="Cho Y.-J."/>
            <person name="Cho A."/>
            <person name="Kim O.-S."/>
            <person name="Lee J.-I."/>
        </authorList>
    </citation>
    <scope>NUCLEOTIDE SEQUENCE [LARGE SCALE GENOMIC DNA]</scope>
    <source>
        <strain evidence="2 3">P27444</strain>
    </source>
</reference>
<dbReference type="Proteomes" id="UP000256709">
    <property type="component" value="Unassembled WGS sequence"/>
</dbReference>
<proteinExistence type="predicted"/>
<evidence type="ECO:0000256" key="1">
    <source>
        <dbReference type="SAM" id="SignalP"/>
    </source>
</evidence>
<evidence type="ECO:0000313" key="2">
    <source>
        <dbReference type="EMBL" id="RFA17324.1"/>
    </source>
</evidence>
<sequence>MSKHVNKKKRIVAIVTAAVLVLGGGSAAFAYWTSTGVGNGTTTTGTSVAFAVAQTTTAGGPITPGGAPETVSFTVTNPGTGNQRLNAVAVTIANTDATAFSVTTGGNPACTAADYTIGTITVPTGDIAPGAAVTGTVVVSMNNLGTNQDSCKLAVVPLHYVAS</sequence>
<name>A0A3E0W4M9_9MICO</name>
<comment type="caution">
    <text evidence="2">The sequence shown here is derived from an EMBL/GenBank/DDBJ whole genome shotgun (WGS) entry which is preliminary data.</text>
</comment>
<feature type="signal peptide" evidence="1">
    <location>
        <begin position="1"/>
        <end position="30"/>
    </location>
</feature>
<accession>A0A3E0W4M9</accession>
<dbReference type="EMBL" id="NBXA01000001">
    <property type="protein sequence ID" value="RFA17324.1"/>
    <property type="molecule type" value="Genomic_DNA"/>
</dbReference>
<gene>
    <name evidence="2" type="ORF">B7R21_00885</name>
</gene>
<dbReference type="RefSeq" id="WP_116281359.1">
    <property type="nucleotide sequence ID" value="NZ_NBXA01000001.1"/>
</dbReference>
<dbReference type="OrthoDB" id="3790885at2"/>
<feature type="chain" id="PRO_5017653123" description="DUF11 domain-containing protein" evidence="1">
    <location>
        <begin position="31"/>
        <end position="163"/>
    </location>
</feature>
<keyword evidence="1" id="KW-0732">Signal</keyword>
<evidence type="ECO:0000313" key="3">
    <source>
        <dbReference type="Proteomes" id="UP000256709"/>
    </source>
</evidence>
<protein>
    <recommendedName>
        <fullName evidence="4">DUF11 domain-containing protein</fullName>
    </recommendedName>
</protein>
<dbReference type="AlphaFoldDB" id="A0A3E0W4M9"/>
<evidence type="ECO:0008006" key="4">
    <source>
        <dbReference type="Google" id="ProtNLM"/>
    </source>
</evidence>
<organism evidence="2 3">
    <name type="scientific">Subtercola boreus</name>
    <dbReference type="NCBI Taxonomy" id="120213"/>
    <lineage>
        <taxon>Bacteria</taxon>
        <taxon>Bacillati</taxon>
        <taxon>Actinomycetota</taxon>
        <taxon>Actinomycetes</taxon>
        <taxon>Micrococcales</taxon>
        <taxon>Microbacteriaceae</taxon>
        <taxon>Subtercola</taxon>
    </lineage>
</organism>